<dbReference type="Gene3D" id="1.20.144.10">
    <property type="entry name" value="Phosphatidic acid phosphatase type 2/haloperoxidase"/>
    <property type="match status" value="1"/>
</dbReference>
<dbReference type="GO" id="GO:0050380">
    <property type="term" value="F:undecaprenyl-diphosphatase activity"/>
    <property type="evidence" value="ECO:0007669"/>
    <property type="project" value="InterPro"/>
</dbReference>
<proteinExistence type="predicted"/>
<feature type="transmembrane region" description="Helical" evidence="1">
    <location>
        <begin position="20"/>
        <end position="47"/>
    </location>
</feature>
<dbReference type="PANTHER" id="PTHR14969:SF13">
    <property type="entry name" value="AT30094P"/>
    <property type="match status" value="1"/>
</dbReference>
<feature type="transmembrane region" description="Helical" evidence="1">
    <location>
        <begin position="59"/>
        <end position="78"/>
    </location>
</feature>
<sequence length="198" mass="22105">MESLNQYLFHLINAQDTAHSSLFFMAYALAEYAIFAVPVVLLAGWLWSGKLTRLAMLQATASALLALLMAQGVGWIWPHPRPFMMGVGHTLIAHVADPSLPSDHLTLIWSVAFSLLLHRQTRRAGAALALLGLPVAWSRIWLGVHFPLDMVGAAAVSVLSVWACGRWSQRLVQFSYCLTLPWYQRVFAPLIRRGWVFP</sequence>
<dbReference type="InterPro" id="IPR000326">
    <property type="entry name" value="PAP2/HPO"/>
</dbReference>
<dbReference type="CDD" id="cd03385">
    <property type="entry name" value="PAP2_BcrC_like"/>
    <property type="match status" value="1"/>
</dbReference>
<evidence type="ECO:0000259" key="2">
    <source>
        <dbReference type="SMART" id="SM00014"/>
    </source>
</evidence>
<accession>A0A6B2MDL7</accession>
<dbReference type="GO" id="GO:0005886">
    <property type="term" value="C:plasma membrane"/>
    <property type="evidence" value="ECO:0007669"/>
    <property type="project" value="InterPro"/>
</dbReference>
<name>A0A6B2MDL7_9BURK</name>
<dbReference type="InterPro" id="IPR033879">
    <property type="entry name" value="UPP_Pase"/>
</dbReference>
<dbReference type="GeneID" id="60823624"/>
<feature type="transmembrane region" description="Helical" evidence="1">
    <location>
        <begin position="148"/>
        <end position="165"/>
    </location>
</feature>
<keyword evidence="1" id="KW-0812">Transmembrane</keyword>
<dbReference type="SMART" id="SM00014">
    <property type="entry name" value="acidPPc"/>
    <property type="match status" value="1"/>
</dbReference>
<evidence type="ECO:0000313" key="3">
    <source>
        <dbReference type="EMBL" id="NDV73905.1"/>
    </source>
</evidence>
<dbReference type="InterPro" id="IPR036938">
    <property type="entry name" value="PAP2/HPO_sf"/>
</dbReference>
<dbReference type="EMBL" id="JAAEAM010000018">
    <property type="protein sequence ID" value="NDV73905.1"/>
    <property type="molecule type" value="Genomic_DNA"/>
</dbReference>
<dbReference type="PANTHER" id="PTHR14969">
    <property type="entry name" value="SPHINGOSINE-1-PHOSPHATE PHOSPHOHYDROLASE"/>
    <property type="match status" value="1"/>
</dbReference>
<feature type="domain" description="Phosphatidic acid phosphatase type 2/haloperoxidase" evidence="2">
    <location>
        <begin position="54"/>
        <end position="165"/>
    </location>
</feature>
<organism evidence="3">
    <name type="scientific">Burkholderia cenocepacia</name>
    <dbReference type="NCBI Taxonomy" id="95486"/>
    <lineage>
        <taxon>Bacteria</taxon>
        <taxon>Pseudomonadati</taxon>
        <taxon>Pseudomonadota</taxon>
        <taxon>Betaproteobacteria</taxon>
        <taxon>Burkholderiales</taxon>
        <taxon>Burkholderiaceae</taxon>
        <taxon>Burkholderia</taxon>
        <taxon>Burkholderia cepacia complex</taxon>
    </lineage>
</organism>
<evidence type="ECO:0000256" key="1">
    <source>
        <dbReference type="SAM" id="Phobius"/>
    </source>
</evidence>
<keyword evidence="1" id="KW-0472">Membrane</keyword>
<dbReference type="SUPFAM" id="SSF48317">
    <property type="entry name" value="Acid phosphatase/Vanadium-dependent haloperoxidase"/>
    <property type="match status" value="1"/>
</dbReference>
<protein>
    <submittedName>
        <fullName evidence="3">Undecaprenyl-diphosphatase</fullName>
    </submittedName>
</protein>
<keyword evidence="1" id="KW-1133">Transmembrane helix</keyword>
<dbReference type="Pfam" id="PF01569">
    <property type="entry name" value="PAP2"/>
    <property type="match status" value="1"/>
</dbReference>
<comment type="caution">
    <text evidence="3">The sequence shown here is derived from an EMBL/GenBank/DDBJ whole genome shotgun (WGS) entry which is preliminary data.</text>
</comment>
<dbReference type="AlphaFoldDB" id="A0A6B2MDL7"/>
<dbReference type="RefSeq" id="WP_163124618.1">
    <property type="nucleotide sequence ID" value="NZ_JAAEAM010000018.1"/>
</dbReference>
<gene>
    <name evidence="3" type="ORF">GFJ35_17750</name>
</gene>
<reference evidence="3" key="1">
    <citation type="submission" date="2019-11" db="EMBL/GenBank/DDBJ databases">
        <title>Burkholderia cenocepacia CF.</title>
        <authorList>
            <person name="Vianna E.F."/>
            <person name="Marques E.A."/>
            <person name="Albano R.M."/>
            <person name="Leao R.S."/>
        </authorList>
    </citation>
    <scope>NUCLEOTIDE SEQUENCE</scope>
    <source>
        <strain evidence="3">MS-2140</strain>
    </source>
</reference>